<feature type="signal peptide" evidence="2">
    <location>
        <begin position="1"/>
        <end position="17"/>
    </location>
</feature>
<comment type="caution">
    <text evidence="3">The sequence shown here is derived from an EMBL/GenBank/DDBJ whole genome shotgun (WGS) entry which is preliminary data.</text>
</comment>
<proteinExistence type="predicted"/>
<feature type="chain" id="PRO_5022733167" description="Secreted protein" evidence="2">
    <location>
        <begin position="18"/>
        <end position="202"/>
    </location>
</feature>
<dbReference type="EMBL" id="VSWC01000197">
    <property type="protein sequence ID" value="KAA1064422.1"/>
    <property type="molecule type" value="Genomic_DNA"/>
</dbReference>
<sequence>MRSSVYVACFLAACAMATPIEHEPRMIANQVSGQNSQSQSNTQAGPGGIAQSQSSSQSSYSETNVMQTFQPVVSTLNTLQGMMGNGGLTMPMASQYMGQIAGQLQSALSAVNTCNCIGGSNVSSMLTNMFSQLYQVLTGMQSTFGANSMGSILSSFGQLAPTMSQFTQQSRSAQSFSSIAQSLNPMVSMLAQANPAFNNVLP</sequence>
<feature type="compositionally biased region" description="Low complexity" evidence="1">
    <location>
        <begin position="51"/>
        <end position="61"/>
    </location>
</feature>
<accession>A0A5B0LIM2</accession>
<organism evidence="3 4">
    <name type="scientific">Puccinia graminis f. sp. tritici</name>
    <dbReference type="NCBI Taxonomy" id="56615"/>
    <lineage>
        <taxon>Eukaryota</taxon>
        <taxon>Fungi</taxon>
        <taxon>Dikarya</taxon>
        <taxon>Basidiomycota</taxon>
        <taxon>Pucciniomycotina</taxon>
        <taxon>Pucciniomycetes</taxon>
        <taxon>Pucciniales</taxon>
        <taxon>Pucciniaceae</taxon>
        <taxon>Puccinia</taxon>
    </lineage>
</organism>
<evidence type="ECO:0008006" key="5">
    <source>
        <dbReference type="Google" id="ProtNLM"/>
    </source>
</evidence>
<reference evidence="3 4" key="1">
    <citation type="submission" date="2019-05" db="EMBL/GenBank/DDBJ databases">
        <title>Emergence of the Ug99 lineage of the wheat stem rust pathogen through somatic hybridization.</title>
        <authorList>
            <person name="Li F."/>
            <person name="Upadhyaya N.M."/>
            <person name="Sperschneider J."/>
            <person name="Matny O."/>
            <person name="Nguyen-Phuc H."/>
            <person name="Mago R."/>
            <person name="Raley C."/>
            <person name="Miller M.E."/>
            <person name="Silverstein K.A.T."/>
            <person name="Henningsen E."/>
            <person name="Hirsch C.D."/>
            <person name="Visser B."/>
            <person name="Pretorius Z.A."/>
            <person name="Steffenson B.J."/>
            <person name="Schwessinger B."/>
            <person name="Dodds P.N."/>
            <person name="Figueroa M."/>
        </authorList>
    </citation>
    <scope>NUCLEOTIDE SEQUENCE [LARGE SCALE GENOMIC DNA]</scope>
    <source>
        <strain evidence="3">21-0</strain>
    </source>
</reference>
<keyword evidence="4" id="KW-1185">Reference proteome</keyword>
<name>A0A5B0LIM2_PUCGR</name>
<dbReference type="OrthoDB" id="2509560at2759"/>
<dbReference type="Proteomes" id="UP000324748">
    <property type="component" value="Unassembled WGS sequence"/>
</dbReference>
<evidence type="ECO:0000256" key="2">
    <source>
        <dbReference type="SAM" id="SignalP"/>
    </source>
</evidence>
<gene>
    <name evidence="3" type="ORF">PGT21_002479</name>
</gene>
<feature type="compositionally biased region" description="Low complexity" evidence="1">
    <location>
        <begin position="30"/>
        <end position="41"/>
    </location>
</feature>
<evidence type="ECO:0000313" key="4">
    <source>
        <dbReference type="Proteomes" id="UP000324748"/>
    </source>
</evidence>
<protein>
    <recommendedName>
        <fullName evidence="5">Secreted protein</fullName>
    </recommendedName>
</protein>
<keyword evidence="2" id="KW-0732">Signal</keyword>
<evidence type="ECO:0000313" key="3">
    <source>
        <dbReference type="EMBL" id="KAA1064422.1"/>
    </source>
</evidence>
<evidence type="ECO:0000256" key="1">
    <source>
        <dbReference type="SAM" id="MobiDB-lite"/>
    </source>
</evidence>
<dbReference type="AlphaFoldDB" id="A0A5B0LIM2"/>
<feature type="region of interest" description="Disordered" evidence="1">
    <location>
        <begin position="30"/>
        <end position="61"/>
    </location>
</feature>